<gene>
    <name evidence="1" type="ORF">RchiOBHm_Chr6g0282281</name>
</gene>
<comment type="caution">
    <text evidence="1">The sequence shown here is derived from an EMBL/GenBank/DDBJ whole genome shotgun (WGS) entry which is preliminary data.</text>
</comment>
<organism evidence="1 2">
    <name type="scientific">Rosa chinensis</name>
    <name type="common">China rose</name>
    <dbReference type="NCBI Taxonomy" id="74649"/>
    <lineage>
        <taxon>Eukaryota</taxon>
        <taxon>Viridiplantae</taxon>
        <taxon>Streptophyta</taxon>
        <taxon>Embryophyta</taxon>
        <taxon>Tracheophyta</taxon>
        <taxon>Spermatophyta</taxon>
        <taxon>Magnoliopsida</taxon>
        <taxon>eudicotyledons</taxon>
        <taxon>Gunneridae</taxon>
        <taxon>Pentapetalae</taxon>
        <taxon>rosids</taxon>
        <taxon>fabids</taxon>
        <taxon>Rosales</taxon>
        <taxon>Rosaceae</taxon>
        <taxon>Rosoideae</taxon>
        <taxon>Rosoideae incertae sedis</taxon>
        <taxon>Rosa</taxon>
    </lineage>
</organism>
<keyword evidence="2" id="KW-1185">Reference proteome</keyword>
<reference evidence="1 2" key="1">
    <citation type="journal article" date="2018" name="Nat. Genet.">
        <title>The Rosa genome provides new insights in the design of modern roses.</title>
        <authorList>
            <person name="Bendahmane M."/>
        </authorList>
    </citation>
    <scope>NUCLEOTIDE SEQUENCE [LARGE SCALE GENOMIC DNA]</scope>
    <source>
        <strain evidence="2">cv. Old Blush</strain>
    </source>
</reference>
<proteinExistence type="predicted"/>
<dbReference type="Gramene" id="PRQ25318">
    <property type="protein sequence ID" value="PRQ25318"/>
    <property type="gene ID" value="RchiOBHm_Chr6g0282281"/>
</dbReference>
<evidence type="ECO:0000313" key="2">
    <source>
        <dbReference type="Proteomes" id="UP000238479"/>
    </source>
</evidence>
<evidence type="ECO:0000313" key="1">
    <source>
        <dbReference type="EMBL" id="PRQ25318.1"/>
    </source>
</evidence>
<dbReference type="Proteomes" id="UP000238479">
    <property type="component" value="Chromosome 6"/>
</dbReference>
<name>A0A2P6PTR1_ROSCH</name>
<protein>
    <submittedName>
        <fullName evidence="1">Uncharacterized protein</fullName>
    </submittedName>
</protein>
<dbReference type="AlphaFoldDB" id="A0A2P6PTR1"/>
<dbReference type="EMBL" id="PDCK01000044">
    <property type="protein sequence ID" value="PRQ25318.1"/>
    <property type="molecule type" value="Genomic_DNA"/>
</dbReference>
<sequence>MIANMITNNDSHELEEHQREVVNWRLHVDVVTRDFLACDTVLISCGGFGDFFPAAGGF</sequence>
<accession>A0A2P6PTR1</accession>